<dbReference type="RefSeq" id="WP_012159819.1">
    <property type="nucleotide sequence ID" value="NC_009922.1"/>
</dbReference>
<dbReference type="eggNOG" id="COG0826">
    <property type="taxonomic scope" value="Bacteria"/>
</dbReference>
<organism evidence="2 3">
    <name type="scientific">Alkaliphilus oremlandii (strain OhILAs)</name>
    <name type="common">Clostridium oremlandii (strain OhILAs)</name>
    <dbReference type="NCBI Taxonomy" id="350688"/>
    <lineage>
        <taxon>Bacteria</taxon>
        <taxon>Bacillati</taxon>
        <taxon>Bacillota</taxon>
        <taxon>Clostridia</taxon>
        <taxon>Peptostreptococcales</taxon>
        <taxon>Natronincolaceae</taxon>
        <taxon>Alkaliphilus</taxon>
    </lineage>
</organism>
<dbReference type="PROSITE" id="PS01276">
    <property type="entry name" value="PEPTIDASE_U32"/>
    <property type="match status" value="1"/>
</dbReference>
<dbReference type="Pfam" id="PF12392">
    <property type="entry name" value="DUF3656"/>
    <property type="match status" value="1"/>
</dbReference>
<dbReference type="KEGG" id="aoe:Clos_1969"/>
<dbReference type="PANTHER" id="PTHR30217:SF10">
    <property type="entry name" value="23S RRNA 5-HYDROXYCYTIDINE C2501 SYNTHASE"/>
    <property type="match status" value="1"/>
</dbReference>
<dbReference type="InterPro" id="IPR020988">
    <property type="entry name" value="Pept_U32_collagenase"/>
</dbReference>
<dbReference type="AlphaFoldDB" id="A8MI75"/>
<dbReference type="InterPro" id="IPR001539">
    <property type="entry name" value="Peptidase_U32"/>
</dbReference>
<accession>A8MI75</accession>
<dbReference type="SUPFAM" id="SSF110395">
    <property type="entry name" value="CutC-like"/>
    <property type="match status" value="1"/>
</dbReference>
<dbReference type="HOGENOM" id="CLU_011540_4_0_9"/>
<dbReference type="STRING" id="350688.Clos_1969"/>
<dbReference type="PANTHER" id="PTHR30217">
    <property type="entry name" value="PEPTIDASE U32 FAMILY"/>
    <property type="match status" value="1"/>
</dbReference>
<dbReference type="EMBL" id="CP000853">
    <property type="protein sequence ID" value="ABW19507.1"/>
    <property type="molecule type" value="Genomic_DNA"/>
</dbReference>
<evidence type="ECO:0000313" key="3">
    <source>
        <dbReference type="Proteomes" id="UP000000269"/>
    </source>
</evidence>
<dbReference type="InterPro" id="IPR051454">
    <property type="entry name" value="RNA/ubiquinone_mod_enzymes"/>
</dbReference>
<keyword evidence="3" id="KW-1185">Reference proteome</keyword>
<gene>
    <name evidence="2" type="ordered locus">Clos_1969</name>
</gene>
<dbReference type="Pfam" id="PF01136">
    <property type="entry name" value="Peptidase_U32"/>
    <property type="match status" value="2"/>
</dbReference>
<evidence type="ECO:0000313" key="2">
    <source>
        <dbReference type="EMBL" id="ABW19507.1"/>
    </source>
</evidence>
<dbReference type="OrthoDB" id="9807498at2"/>
<dbReference type="InterPro" id="IPR036822">
    <property type="entry name" value="CutC-like_dom_sf"/>
</dbReference>
<name>A8MI75_ALKOO</name>
<protein>
    <submittedName>
        <fullName evidence="2">Peptidase U32</fullName>
    </submittedName>
</protein>
<evidence type="ECO:0000259" key="1">
    <source>
        <dbReference type="Pfam" id="PF12392"/>
    </source>
</evidence>
<reference evidence="3" key="1">
    <citation type="submission" date="2007-10" db="EMBL/GenBank/DDBJ databases">
        <title>Complete genome of Alkaliphilus oremlandii OhILAs.</title>
        <authorList>
            <person name="Copeland A."/>
            <person name="Lucas S."/>
            <person name="Lapidus A."/>
            <person name="Barry K."/>
            <person name="Detter J.C."/>
            <person name="Glavina del Rio T."/>
            <person name="Hammon N."/>
            <person name="Israni S."/>
            <person name="Dalin E."/>
            <person name="Tice H."/>
            <person name="Pitluck S."/>
            <person name="Chain P."/>
            <person name="Malfatti S."/>
            <person name="Shin M."/>
            <person name="Vergez L."/>
            <person name="Schmutz J."/>
            <person name="Larimer F."/>
            <person name="Land M."/>
            <person name="Hauser L."/>
            <person name="Kyrpides N."/>
            <person name="Mikhailova N."/>
            <person name="Stolz J.F."/>
            <person name="Dawson A."/>
            <person name="Fisher E."/>
            <person name="Crable B."/>
            <person name="Perera E."/>
            <person name="Lisak J."/>
            <person name="Ranganathan M."/>
            <person name="Basu P."/>
            <person name="Richardson P."/>
        </authorList>
    </citation>
    <scope>NUCLEOTIDE SEQUENCE [LARGE SCALE GENOMIC DNA]</scope>
    <source>
        <strain evidence="3">OhILAs</strain>
    </source>
</reference>
<dbReference type="Proteomes" id="UP000000269">
    <property type="component" value="Chromosome"/>
</dbReference>
<proteinExistence type="predicted"/>
<sequence length="837" mass="96181">MQQIELLAPAGNLEALKAAVQNGADAIYLGGQDFGARAYASNFDREAMKEAVSYAHIRGVKVYVTVNILVKDEEIETLMEYIKFLYEIDVDAVIVQDMGVFHLIKELFPDFEIHASTQMTLHNRQGVEVLKEMGVSRVVLSREVTIEEIKDIYDATGMELEVFIHGALCVSYSGQCLMSSFIGGRSGNRGRCAQPCRRQYNLLKLNRDKEILKSGEFLNKGRSFHLSMRDLNTLEEIGQLIEAGVTSFKIEGRMKKPQYVASIVRGYRKAIDLYLSDRKALKDDQLQEEIAQMFNRKFTKGHLFHSPKAEVINIEKPNNRGLYLGRIEDVNRKENRFRIKLEVDIAVGDGVEIWNESTDDMGGNIRNIYRDHQLVKEAKKGEVVELEMRCSVQKGDQVYKTLNLSLMDALEKTYAQDKEYKKIPLYGKVQVELNEKIKVCLWDNEGHAVEAKSDAVVEAALKVAVTEEKLLEQLSKLGNTPFQLEHLDVSLGENCSVPVSVLNSLRREIVDQLMDLRKNRHNRETIENQDFNEKLRSWISNSERKNKEPLASLRLSVKVDTLHQLKEVLKHDVGRVYYEDIATFKDAIGMCREKNTAALTEIYLRTPNILRNSEYDRLENLVEGLSFDGILAGDVGLIRWNKEHANLPVFGDYTLNVFNRPSIHAFEGLDFNGITLSPELDFNSLYQLDFNNALEKEAMIYGKVVVMTTEYCPFIQENQCDHNCNQCRYPKYHYNFGLNDAKNVSFPIAKNYWGRTIILNSKPLFMIDRLHEFKDVPVQWLRLEFTDETIEEIKELLELAEKNIHRALTGEKSKEDIEVERIFKDGFTRGHYYRGVE</sequence>
<feature type="domain" description="Peptidase U32 collagenase" evidence="1">
    <location>
        <begin position="398"/>
        <end position="517"/>
    </location>
</feature>